<gene>
    <name evidence="2" type="ORF">DNK49_05155</name>
</gene>
<name>A0A323VCD2_9RHOO</name>
<feature type="chain" id="PRO_5016304430" evidence="1">
    <location>
        <begin position="20"/>
        <end position="226"/>
    </location>
</feature>
<sequence>MRSILRAFAFLVITAPVWAAGGLMSLTDSETSGGLKEALTQGASKAVDLLGRDGGFMNNPKVRIPLPDMLAQAEPLIRMSGRGKDLDKLVATMNQAAEAAVPQAKTLLVDAVKGMSVSDAKRILTGGDDSVTRYFRDKTERQLTQTFLPVVKQNTDKLALAGQYNKLAGQVAGVGLMKSEDAQVENYVTRKALDGLYLMIAEEERAIRKNPVGAVGNLAKKVFGAL</sequence>
<dbReference type="Proteomes" id="UP000248259">
    <property type="component" value="Unassembled WGS sequence"/>
</dbReference>
<dbReference type="Pfam" id="PF13852">
    <property type="entry name" value="DUF4197"/>
    <property type="match status" value="1"/>
</dbReference>
<comment type="caution">
    <text evidence="2">The sequence shown here is derived from an EMBL/GenBank/DDBJ whole genome shotgun (WGS) entry which is preliminary data.</text>
</comment>
<proteinExistence type="predicted"/>
<reference evidence="2 3" key="1">
    <citation type="submission" date="2018-06" db="EMBL/GenBank/DDBJ databases">
        <title>Azoarcus communis strain SWub3 genome.</title>
        <authorList>
            <person name="Zorraquino Salvo V."/>
            <person name="Toubiana D."/>
            <person name="Blumwald E."/>
        </authorList>
    </citation>
    <scope>NUCLEOTIDE SEQUENCE [LARGE SCALE GENOMIC DNA]</scope>
    <source>
        <strain evidence="2 3">SWub3</strain>
    </source>
</reference>
<evidence type="ECO:0000313" key="2">
    <source>
        <dbReference type="EMBL" id="PZA17908.1"/>
    </source>
</evidence>
<organism evidence="2 3">
    <name type="scientific">Parazoarcus communis SWub3 = DSM 12120</name>
    <dbReference type="NCBI Taxonomy" id="1121029"/>
    <lineage>
        <taxon>Bacteria</taxon>
        <taxon>Pseudomonadati</taxon>
        <taxon>Pseudomonadota</taxon>
        <taxon>Betaproteobacteria</taxon>
        <taxon>Rhodocyclales</taxon>
        <taxon>Zoogloeaceae</taxon>
        <taxon>Parazoarcus</taxon>
    </lineage>
</organism>
<protein>
    <submittedName>
        <fullName evidence="2">DUF4197 domain-containing protein</fullName>
    </submittedName>
</protein>
<evidence type="ECO:0000313" key="3">
    <source>
        <dbReference type="Proteomes" id="UP000248259"/>
    </source>
</evidence>
<feature type="signal peptide" evidence="1">
    <location>
        <begin position="1"/>
        <end position="19"/>
    </location>
</feature>
<evidence type="ECO:0000256" key="1">
    <source>
        <dbReference type="SAM" id="SignalP"/>
    </source>
</evidence>
<dbReference type="InterPro" id="IPR025245">
    <property type="entry name" value="DUF4197"/>
</dbReference>
<dbReference type="AlphaFoldDB" id="A0A323VCD2"/>
<dbReference type="EMBL" id="QKOE01000002">
    <property type="protein sequence ID" value="PZA17908.1"/>
    <property type="molecule type" value="Genomic_DNA"/>
</dbReference>
<keyword evidence="1" id="KW-0732">Signal</keyword>
<dbReference type="OrthoDB" id="5292580at2"/>
<accession>A0A323VCD2</accession>
<keyword evidence="3" id="KW-1185">Reference proteome</keyword>
<dbReference type="RefSeq" id="WP_110523250.1">
    <property type="nucleotide sequence ID" value="NZ_QKOE01000002.1"/>
</dbReference>